<evidence type="ECO:0000256" key="1">
    <source>
        <dbReference type="ARBA" id="ARBA00023239"/>
    </source>
</evidence>
<dbReference type="GO" id="GO:0016829">
    <property type="term" value="F:lyase activity"/>
    <property type="evidence" value="ECO:0007669"/>
    <property type="project" value="UniProtKB-KW"/>
</dbReference>
<dbReference type="InterPro" id="IPR029045">
    <property type="entry name" value="ClpP/crotonase-like_dom_sf"/>
</dbReference>
<feature type="non-terminal residue" evidence="3">
    <location>
        <position position="1"/>
    </location>
</feature>
<dbReference type="GO" id="GO:0006635">
    <property type="term" value="P:fatty acid beta-oxidation"/>
    <property type="evidence" value="ECO:0007669"/>
    <property type="project" value="TreeGrafter"/>
</dbReference>
<organism evidence="3">
    <name type="scientific">marine sediment metagenome</name>
    <dbReference type="NCBI Taxonomy" id="412755"/>
    <lineage>
        <taxon>unclassified sequences</taxon>
        <taxon>metagenomes</taxon>
        <taxon>ecological metagenomes</taxon>
    </lineage>
</organism>
<gene>
    <name evidence="3" type="ORF">S01H1_05230</name>
</gene>
<protein>
    <recommendedName>
        <fullName evidence="2">Enoyl-CoA hydratase/isomerase domain-containing protein</fullName>
    </recommendedName>
</protein>
<dbReference type="PANTHER" id="PTHR11941:SF54">
    <property type="entry name" value="ENOYL-COA HYDRATASE, MITOCHONDRIAL"/>
    <property type="match status" value="1"/>
</dbReference>
<dbReference type="Gene3D" id="1.10.12.10">
    <property type="entry name" value="Lyase 2-enoyl-coa Hydratase, Chain A, domain 2"/>
    <property type="match status" value="1"/>
</dbReference>
<evidence type="ECO:0000313" key="3">
    <source>
        <dbReference type="EMBL" id="GAF71887.1"/>
    </source>
</evidence>
<reference evidence="3" key="1">
    <citation type="journal article" date="2014" name="Front. Microbiol.">
        <title>High frequency of phylogenetically diverse reductive dehalogenase-homologous genes in deep subseafloor sedimentary metagenomes.</title>
        <authorList>
            <person name="Kawai M."/>
            <person name="Futagami T."/>
            <person name="Toyoda A."/>
            <person name="Takaki Y."/>
            <person name="Nishi S."/>
            <person name="Hori S."/>
            <person name="Arai W."/>
            <person name="Tsubouchi T."/>
            <person name="Morono Y."/>
            <person name="Uchiyama I."/>
            <person name="Ito T."/>
            <person name="Fujiyama A."/>
            <person name="Inagaki F."/>
            <person name="Takami H."/>
        </authorList>
    </citation>
    <scope>NUCLEOTIDE SEQUENCE</scope>
    <source>
        <strain evidence="3">Expedition CK06-06</strain>
    </source>
</reference>
<name>X0S7G4_9ZZZZ</name>
<dbReference type="EMBL" id="BARS01002726">
    <property type="protein sequence ID" value="GAF71887.1"/>
    <property type="molecule type" value="Genomic_DNA"/>
</dbReference>
<keyword evidence="1" id="KW-0456">Lyase</keyword>
<dbReference type="PANTHER" id="PTHR11941">
    <property type="entry name" value="ENOYL-COA HYDRATASE-RELATED"/>
    <property type="match status" value="1"/>
</dbReference>
<proteinExistence type="predicted"/>
<comment type="caution">
    <text evidence="3">The sequence shown here is derived from an EMBL/GenBank/DDBJ whole genome shotgun (WGS) entry which is preliminary data.</text>
</comment>
<dbReference type="Pfam" id="PF16113">
    <property type="entry name" value="ECH_2"/>
    <property type="match status" value="1"/>
</dbReference>
<accession>X0S7G4</accession>
<sequence length="166" mass="18640">YPGLGATQRLPRLIGRELAKYLIFTGEVLNARTAHFMGLAEAVSLDELDIRIRETVPRMTTQETLILAPELNKIKLILADKVNDLLNGKLLNSQDKLEAKIAKKISYKAPLALKWANQIIDEGLKLGLEQGLQVELGHLEEIFSTEDAYEGLTSILERRRPTYKGM</sequence>
<dbReference type="Gene3D" id="3.90.226.10">
    <property type="entry name" value="2-enoyl-CoA Hydratase, Chain A, domain 1"/>
    <property type="match status" value="1"/>
</dbReference>
<dbReference type="InterPro" id="IPR014748">
    <property type="entry name" value="Enoyl-CoA_hydra_C"/>
</dbReference>
<dbReference type="SUPFAM" id="SSF52096">
    <property type="entry name" value="ClpP/crotonase"/>
    <property type="match status" value="1"/>
</dbReference>
<evidence type="ECO:0000259" key="2">
    <source>
        <dbReference type="Pfam" id="PF16113"/>
    </source>
</evidence>
<dbReference type="InterPro" id="IPR045004">
    <property type="entry name" value="ECH_dom"/>
</dbReference>
<feature type="domain" description="Enoyl-CoA hydratase/isomerase" evidence="2">
    <location>
        <begin position="1"/>
        <end position="158"/>
    </location>
</feature>
<dbReference type="AlphaFoldDB" id="X0S7G4"/>